<organism evidence="3 4">
    <name type="scientific">Physcomitrium patens</name>
    <name type="common">Spreading-leaved earth moss</name>
    <name type="synonym">Physcomitrella patens</name>
    <dbReference type="NCBI Taxonomy" id="3218"/>
    <lineage>
        <taxon>Eukaryota</taxon>
        <taxon>Viridiplantae</taxon>
        <taxon>Streptophyta</taxon>
        <taxon>Embryophyta</taxon>
        <taxon>Bryophyta</taxon>
        <taxon>Bryophytina</taxon>
        <taxon>Bryopsida</taxon>
        <taxon>Funariidae</taxon>
        <taxon>Funariales</taxon>
        <taxon>Funariaceae</taxon>
        <taxon>Physcomitrium</taxon>
    </lineage>
</organism>
<sequence>MLDRVKPLKGQAGVASERNPLPLRTTPFPLSLIPSSGRKIEQASVASSHHSIPRSRSPSPAPARKKLVLLVAAAAASSVAAALAFRRCRRLSRRCAEDDEEWMLNIST</sequence>
<evidence type="ECO:0000313" key="3">
    <source>
        <dbReference type="EnsemblPlants" id="Pp3c15_6630V3.2"/>
    </source>
</evidence>
<feature type="region of interest" description="Disordered" evidence="1">
    <location>
        <begin position="1"/>
        <end position="21"/>
    </location>
</feature>
<reference evidence="3 4" key="1">
    <citation type="journal article" date="2008" name="Science">
        <title>The Physcomitrella genome reveals evolutionary insights into the conquest of land by plants.</title>
        <authorList>
            <person name="Rensing S."/>
            <person name="Lang D."/>
            <person name="Zimmer A."/>
            <person name="Terry A."/>
            <person name="Salamov A."/>
            <person name="Shapiro H."/>
            <person name="Nishiyama T."/>
            <person name="Perroud P.-F."/>
            <person name="Lindquist E."/>
            <person name="Kamisugi Y."/>
            <person name="Tanahashi T."/>
            <person name="Sakakibara K."/>
            <person name="Fujita T."/>
            <person name="Oishi K."/>
            <person name="Shin-I T."/>
            <person name="Kuroki Y."/>
            <person name="Toyoda A."/>
            <person name="Suzuki Y."/>
            <person name="Hashimoto A."/>
            <person name="Yamaguchi K."/>
            <person name="Sugano A."/>
            <person name="Kohara Y."/>
            <person name="Fujiyama A."/>
            <person name="Anterola A."/>
            <person name="Aoki S."/>
            <person name="Ashton N."/>
            <person name="Barbazuk W.B."/>
            <person name="Barker E."/>
            <person name="Bennetzen J."/>
            <person name="Bezanilla M."/>
            <person name="Blankenship R."/>
            <person name="Cho S.H."/>
            <person name="Dutcher S."/>
            <person name="Estelle M."/>
            <person name="Fawcett J.A."/>
            <person name="Gundlach H."/>
            <person name="Hanada K."/>
            <person name="Heyl A."/>
            <person name="Hicks K.A."/>
            <person name="Hugh J."/>
            <person name="Lohr M."/>
            <person name="Mayer K."/>
            <person name="Melkozernov A."/>
            <person name="Murata T."/>
            <person name="Nelson D."/>
            <person name="Pils B."/>
            <person name="Prigge M."/>
            <person name="Reiss B."/>
            <person name="Renner T."/>
            <person name="Rombauts S."/>
            <person name="Rushton P."/>
            <person name="Sanderfoot A."/>
            <person name="Schween G."/>
            <person name="Shiu S.-H."/>
            <person name="Stueber K."/>
            <person name="Theodoulou F.L."/>
            <person name="Tu H."/>
            <person name="Van de Peer Y."/>
            <person name="Verrier P.J."/>
            <person name="Waters E."/>
            <person name="Wood A."/>
            <person name="Yang L."/>
            <person name="Cove D."/>
            <person name="Cuming A."/>
            <person name="Hasebe M."/>
            <person name="Lucas S."/>
            <person name="Mishler D.B."/>
            <person name="Reski R."/>
            <person name="Grigoriev I."/>
            <person name="Quatrano R.S."/>
            <person name="Boore J.L."/>
        </authorList>
    </citation>
    <scope>NUCLEOTIDE SEQUENCE [LARGE SCALE GENOMIC DNA]</scope>
    <source>
        <strain evidence="3 4">cv. Gransden 2004</strain>
    </source>
</reference>
<feature type="transmembrane region" description="Helical" evidence="2">
    <location>
        <begin position="67"/>
        <end position="85"/>
    </location>
</feature>
<keyword evidence="2" id="KW-1133">Transmembrane helix</keyword>
<dbReference type="EMBL" id="ABEU02000015">
    <property type="status" value="NOT_ANNOTATED_CDS"/>
    <property type="molecule type" value="Genomic_DNA"/>
</dbReference>
<dbReference type="Gramene" id="Pp3c15_6630V3.2">
    <property type="protein sequence ID" value="Pp3c15_6630V3.2"/>
    <property type="gene ID" value="Pp3c15_6630"/>
</dbReference>
<dbReference type="AlphaFoldDB" id="A0A7I4F5V9"/>
<protein>
    <submittedName>
        <fullName evidence="3">Uncharacterized protein</fullName>
    </submittedName>
</protein>
<dbReference type="EnsemblPlants" id="Pp3c15_6630V3.2">
    <property type="protein sequence ID" value="Pp3c15_6630V3.2"/>
    <property type="gene ID" value="Pp3c15_6630"/>
</dbReference>
<evidence type="ECO:0000256" key="1">
    <source>
        <dbReference type="SAM" id="MobiDB-lite"/>
    </source>
</evidence>
<gene>
    <name evidence="3" type="primary">LOC112292251</name>
</gene>
<keyword evidence="2" id="KW-0812">Transmembrane</keyword>
<keyword evidence="4" id="KW-1185">Reference proteome</keyword>
<dbReference type="Proteomes" id="UP000006727">
    <property type="component" value="Chromosome 15"/>
</dbReference>
<feature type="compositionally biased region" description="Low complexity" evidence="1">
    <location>
        <begin position="46"/>
        <end position="58"/>
    </location>
</feature>
<reference evidence="3" key="3">
    <citation type="submission" date="2020-12" db="UniProtKB">
        <authorList>
            <consortium name="EnsemblPlants"/>
        </authorList>
    </citation>
    <scope>IDENTIFICATION</scope>
</reference>
<reference evidence="3 4" key="2">
    <citation type="journal article" date="2018" name="Plant J.">
        <title>The Physcomitrella patens chromosome-scale assembly reveals moss genome structure and evolution.</title>
        <authorList>
            <person name="Lang D."/>
            <person name="Ullrich K.K."/>
            <person name="Murat F."/>
            <person name="Fuchs J."/>
            <person name="Jenkins J."/>
            <person name="Haas F.B."/>
            <person name="Piednoel M."/>
            <person name="Gundlach H."/>
            <person name="Van Bel M."/>
            <person name="Meyberg R."/>
            <person name="Vives C."/>
            <person name="Morata J."/>
            <person name="Symeonidi A."/>
            <person name="Hiss M."/>
            <person name="Muchero W."/>
            <person name="Kamisugi Y."/>
            <person name="Saleh O."/>
            <person name="Blanc G."/>
            <person name="Decker E.L."/>
            <person name="van Gessel N."/>
            <person name="Grimwood J."/>
            <person name="Hayes R.D."/>
            <person name="Graham S.W."/>
            <person name="Gunter L.E."/>
            <person name="McDaniel S.F."/>
            <person name="Hoernstein S.N.W."/>
            <person name="Larsson A."/>
            <person name="Li F.W."/>
            <person name="Perroud P.F."/>
            <person name="Phillips J."/>
            <person name="Ranjan P."/>
            <person name="Rokshar D.S."/>
            <person name="Rothfels C.J."/>
            <person name="Schneider L."/>
            <person name="Shu S."/>
            <person name="Stevenson D.W."/>
            <person name="Thummler F."/>
            <person name="Tillich M."/>
            <person name="Villarreal Aguilar J.C."/>
            <person name="Widiez T."/>
            <person name="Wong G.K."/>
            <person name="Wymore A."/>
            <person name="Zhang Y."/>
            <person name="Zimmer A.D."/>
            <person name="Quatrano R.S."/>
            <person name="Mayer K.F.X."/>
            <person name="Goodstein D."/>
            <person name="Casacuberta J.M."/>
            <person name="Vandepoele K."/>
            <person name="Reski R."/>
            <person name="Cuming A.C."/>
            <person name="Tuskan G.A."/>
            <person name="Maumus F."/>
            <person name="Salse J."/>
            <person name="Schmutz J."/>
            <person name="Rensing S.A."/>
        </authorList>
    </citation>
    <scope>NUCLEOTIDE SEQUENCE [LARGE SCALE GENOMIC DNA]</scope>
    <source>
        <strain evidence="3 4">cv. Gransden 2004</strain>
    </source>
</reference>
<proteinExistence type="predicted"/>
<keyword evidence="2" id="KW-0472">Membrane</keyword>
<feature type="region of interest" description="Disordered" evidence="1">
    <location>
        <begin position="39"/>
        <end position="61"/>
    </location>
</feature>
<name>A0A7I4F5V9_PHYPA</name>
<evidence type="ECO:0000313" key="4">
    <source>
        <dbReference type="Proteomes" id="UP000006727"/>
    </source>
</evidence>
<evidence type="ECO:0000256" key="2">
    <source>
        <dbReference type="SAM" id="Phobius"/>
    </source>
</evidence>
<accession>A0A7I4F5V9</accession>